<reference evidence="3" key="1">
    <citation type="submission" date="2015-03" db="EMBL/GenBank/DDBJ databases">
        <authorList>
            <consortium name="Pathogen Informatics"/>
        </authorList>
    </citation>
    <scope>NUCLEOTIDE SEQUENCE [LARGE SCALE GENOMIC DNA]</scope>
    <source>
        <strain evidence="3">NCTC11134</strain>
    </source>
</reference>
<evidence type="ECO:0000313" key="2">
    <source>
        <dbReference type="EMBL" id="CRY73401.1"/>
    </source>
</evidence>
<dbReference type="Proteomes" id="UP000057820">
    <property type="component" value="Chromosome 1"/>
</dbReference>
<dbReference type="Pfam" id="PF18702">
    <property type="entry name" value="DUF5642"/>
    <property type="match status" value="1"/>
</dbReference>
<name>A0A0H5NTQ5_NOCFR</name>
<sequence length="233" mass="24235">MVEPRHSRVRRGLLLTGCATMLAACGGTVTGQPVAVQQTAVTRHVDAQLATLLPDPGQFPPRYPAVVLPAEAAAQAAGDLDGVARGATVQPKDCTPPEQQYGPDHTAVAVGTDDAARATLTVELVRTRIPLSALGEQLRRCGEIRVTGAGPTTTVRTTLDPAPPVDADDTVALRRTVAPDVGGVGLTQTMRTLAAQIGDVRILVTYMTFGDGPADTAALDELFTTAVLKVRKA</sequence>
<organism evidence="2 3">
    <name type="scientific">Nocardia farcinica</name>
    <dbReference type="NCBI Taxonomy" id="37329"/>
    <lineage>
        <taxon>Bacteria</taxon>
        <taxon>Bacillati</taxon>
        <taxon>Actinomycetota</taxon>
        <taxon>Actinomycetes</taxon>
        <taxon>Mycobacteriales</taxon>
        <taxon>Nocardiaceae</taxon>
        <taxon>Nocardia</taxon>
    </lineage>
</organism>
<feature type="domain" description="DUF5642" evidence="1">
    <location>
        <begin position="81"/>
        <end position="230"/>
    </location>
</feature>
<evidence type="ECO:0000313" key="3">
    <source>
        <dbReference type="Proteomes" id="UP000057820"/>
    </source>
</evidence>
<evidence type="ECO:0000259" key="1">
    <source>
        <dbReference type="Pfam" id="PF18702"/>
    </source>
</evidence>
<protein>
    <recommendedName>
        <fullName evidence="1">DUF5642 domain-containing protein</fullName>
    </recommendedName>
</protein>
<dbReference type="RefSeq" id="WP_060593216.1">
    <property type="nucleotide sequence ID" value="NZ_CP031418.1"/>
</dbReference>
<dbReference type="PROSITE" id="PS51257">
    <property type="entry name" value="PROKAR_LIPOPROTEIN"/>
    <property type="match status" value="1"/>
</dbReference>
<proteinExistence type="predicted"/>
<dbReference type="AlphaFoldDB" id="A0A0H5NTQ5"/>
<gene>
    <name evidence="2" type="ORF">ERS450000_00117</name>
</gene>
<dbReference type="EMBL" id="LN868938">
    <property type="protein sequence ID" value="CRY73401.1"/>
    <property type="molecule type" value="Genomic_DNA"/>
</dbReference>
<accession>A0A0H5NTQ5</accession>
<dbReference type="KEGG" id="nfr:ERS450000_00117"/>
<dbReference type="InterPro" id="IPR041313">
    <property type="entry name" value="DUF5642"/>
</dbReference>